<accession>A0A0X3P0Q2</accession>
<dbReference type="PANTHER" id="PTHR12941:SF10">
    <property type="entry name" value="ER MEMBRANE PROTEIN COMPLEX SUBUNIT 8_9 HOMOLOG"/>
    <property type="match status" value="1"/>
</dbReference>
<sequence length="221" mass="24978">ISKRVALESALFCSAQKPTCKRWTTPNMSTVFVSKLAFAKIILHVSKYPYTAVNGVLLGEVKSDGEIRVVDAVPLFHSTLTLAPMLEIAFYQIESYCSHRDLTICGYYQANELLNANSPNPLAFKIVDKIRENNKEACLLMVRNDRLKQPSSASLSLHTFRESKWRESSGGLLLEPSAVEFLKPYLSSRALADFCDFDCHLDSVEHDWRNTHLFREPSDCV</sequence>
<evidence type="ECO:0000259" key="2">
    <source>
        <dbReference type="PROSITE" id="PS50249"/>
    </source>
</evidence>
<dbReference type="AlphaFoldDB" id="A0A0X3P0Q2"/>
<dbReference type="EMBL" id="GEEE01017736">
    <property type="protein sequence ID" value="JAP45489.1"/>
    <property type="molecule type" value="Transcribed_RNA"/>
</dbReference>
<feature type="non-terminal residue" evidence="3">
    <location>
        <position position="1"/>
    </location>
</feature>
<name>A0A0X3P0Q2_SCHSO</name>
<evidence type="ECO:0000256" key="1">
    <source>
        <dbReference type="ARBA" id="ARBA00007461"/>
    </source>
</evidence>
<gene>
    <name evidence="3" type="primary">EMC9</name>
    <name evidence="3" type="ORF">TR121739</name>
</gene>
<dbReference type="PROSITE" id="PS50249">
    <property type="entry name" value="MPN"/>
    <property type="match status" value="1"/>
</dbReference>
<dbReference type="Gene3D" id="3.40.140.10">
    <property type="entry name" value="Cytidine Deaminase, domain 2"/>
    <property type="match status" value="1"/>
</dbReference>
<feature type="domain" description="MPN" evidence="2">
    <location>
        <begin position="31"/>
        <end position="166"/>
    </location>
</feature>
<dbReference type="InterPro" id="IPR037518">
    <property type="entry name" value="MPN"/>
</dbReference>
<evidence type="ECO:0000313" key="3">
    <source>
        <dbReference type="EMBL" id="JAP45489.1"/>
    </source>
</evidence>
<protein>
    <submittedName>
        <fullName evidence="3">ER membrane protein complex subunit 9</fullName>
    </submittedName>
</protein>
<organism evidence="3">
    <name type="scientific">Schistocephalus solidus</name>
    <name type="common">Tapeworm</name>
    <dbReference type="NCBI Taxonomy" id="70667"/>
    <lineage>
        <taxon>Eukaryota</taxon>
        <taxon>Metazoa</taxon>
        <taxon>Spiralia</taxon>
        <taxon>Lophotrochozoa</taxon>
        <taxon>Platyhelminthes</taxon>
        <taxon>Cestoda</taxon>
        <taxon>Eucestoda</taxon>
        <taxon>Diphyllobothriidea</taxon>
        <taxon>Diphyllobothriidae</taxon>
        <taxon>Schistocephalus</taxon>
    </lineage>
</organism>
<comment type="similarity">
    <text evidence="1">Belongs to the EMC8/EMC9 family.</text>
</comment>
<dbReference type="InterPro" id="IPR005366">
    <property type="entry name" value="EMC8/9"/>
</dbReference>
<dbReference type="GO" id="GO:0072546">
    <property type="term" value="C:EMC complex"/>
    <property type="evidence" value="ECO:0007669"/>
    <property type="project" value="InterPro"/>
</dbReference>
<reference evidence="3" key="1">
    <citation type="submission" date="2016-01" db="EMBL/GenBank/DDBJ databases">
        <title>Reference transcriptome for the parasite Schistocephalus solidus: insights into the molecular evolution of parasitism.</title>
        <authorList>
            <person name="Hebert F.O."/>
            <person name="Grambauer S."/>
            <person name="Barber I."/>
            <person name="Landry C.R."/>
            <person name="Aubin-Horth N."/>
        </authorList>
    </citation>
    <scope>NUCLEOTIDE SEQUENCE</scope>
</reference>
<dbReference type="PANTHER" id="PTHR12941">
    <property type="entry name" value="ER MEMBRANE PROTEIN COMPLEX"/>
    <property type="match status" value="1"/>
</dbReference>
<dbReference type="CDD" id="cd08060">
    <property type="entry name" value="MPN_UPF0172"/>
    <property type="match status" value="1"/>
</dbReference>
<proteinExistence type="inferred from homology"/>
<dbReference type="Pfam" id="PF03665">
    <property type="entry name" value="UPF0172"/>
    <property type="match status" value="1"/>
</dbReference>